<proteinExistence type="inferred from homology"/>
<dbReference type="GeneID" id="48274726"/>
<dbReference type="PROSITE" id="PS51645">
    <property type="entry name" value="PHR_CRY_ALPHA_BETA"/>
    <property type="match status" value="1"/>
</dbReference>
<evidence type="ECO:0000313" key="13">
    <source>
        <dbReference type="EMBL" id="SUV19861.1"/>
    </source>
</evidence>
<feature type="binding site" evidence="8">
    <location>
        <position position="219"/>
    </location>
    <ligand>
        <name>FAD</name>
        <dbReference type="ChEBI" id="CHEBI:57692"/>
    </ligand>
</feature>
<keyword evidence="5 8" id="KW-0274">FAD</keyword>
<dbReference type="Gene3D" id="1.10.579.10">
    <property type="entry name" value="DNA Cyclobutane Dipyrimidine Photolyase, subunit A, domain 3"/>
    <property type="match status" value="1"/>
</dbReference>
<keyword evidence="12" id="KW-0456">Lyase</keyword>
<dbReference type="PANTHER" id="PTHR11455">
    <property type="entry name" value="CRYPTOCHROME"/>
    <property type="match status" value="1"/>
</dbReference>
<dbReference type="PROSITE" id="PS00691">
    <property type="entry name" value="DNA_PHOTOLYASES_1_2"/>
    <property type="match status" value="1"/>
</dbReference>
<organism evidence="12 14">
    <name type="scientific">Lysinibacillus sphaericus</name>
    <name type="common">Bacillus sphaericus</name>
    <dbReference type="NCBI Taxonomy" id="1421"/>
    <lineage>
        <taxon>Bacteria</taxon>
        <taxon>Bacillati</taxon>
        <taxon>Bacillota</taxon>
        <taxon>Bacilli</taxon>
        <taxon>Bacillales</taxon>
        <taxon>Bacillaceae</taxon>
        <taxon>Lysinibacillus</taxon>
    </lineage>
</organism>
<dbReference type="PRINTS" id="PR00147">
    <property type="entry name" value="DNAPHOTLYASE"/>
</dbReference>
<reference evidence="13 15" key="2">
    <citation type="submission" date="2018-06" db="EMBL/GenBank/DDBJ databases">
        <authorList>
            <consortium name="Pathogen Informatics"/>
            <person name="Doyle S."/>
        </authorList>
    </citation>
    <scope>NUCLEOTIDE SEQUENCE [LARGE SCALE GENOMIC DNA]</scope>
    <source>
        <strain evidence="13 15">NCTC10338</strain>
    </source>
</reference>
<feature type="site" description="Electron transfer via tryptophanyl radical" evidence="9">
    <location>
        <position position="381"/>
    </location>
</feature>
<dbReference type="PANTHER" id="PTHR11455:SF9">
    <property type="entry name" value="CRYPTOCHROME CIRCADIAN CLOCK 5 ISOFORM X1"/>
    <property type="match status" value="1"/>
</dbReference>
<dbReference type="InterPro" id="IPR036134">
    <property type="entry name" value="Crypto/Photolyase_FAD-like_sf"/>
</dbReference>
<feature type="domain" description="Photolyase/cryptochrome alpha/beta" evidence="11">
    <location>
        <begin position="3"/>
        <end position="128"/>
    </location>
</feature>
<evidence type="ECO:0000313" key="15">
    <source>
        <dbReference type="Proteomes" id="UP000255295"/>
    </source>
</evidence>
<dbReference type="InterPro" id="IPR018394">
    <property type="entry name" value="DNA_photolyase_1_CS_C"/>
</dbReference>
<dbReference type="EC" id="4.1.99.3" evidence="2"/>
<dbReference type="GO" id="GO:0009416">
    <property type="term" value="P:response to light stimulus"/>
    <property type="evidence" value="ECO:0007669"/>
    <property type="project" value="TreeGrafter"/>
</dbReference>
<keyword evidence="4 8" id="KW-0285">Flavoprotein</keyword>
<dbReference type="AlphaFoldDB" id="A0A2S0JUY2"/>
<protein>
    <recommendedName>
        <fullName evidence="3">Deoxyribodipyrimidine photo-lyase</fullName>
        <ecNumber evidence="2">4.1.99.3</ecNumber>
    </recommendedName>
</protein>
<evidence type="ECO:0000256" key="6">
    <source>
        <dbReference type="ARBA" id="ARBA00022991"/>
    </source>
</evidence>
<dbReference type="InterPro" id="IPR014729">
    <property type="entry name" value="Rossmann-like_a/b/a_fold"/>
</dbReference>
<evidence type="ECO:0000256" key="10">
    <source>
        <dbReference type="RuleBase" id="RU004182"/>
    </source>
</evidence>
<evidence type="ECO:0000256" key="3">
    <source>
        <dbReference type="ARBA" id="ARBA00014046"/>
    </source>
</evidence>
<comment type="similarity">
    <text evidence="10">Belongs to the DNA photolyase family.</text>
</comment>
<sequence>MNKKIIVLFRNDLRLDDHPALWHAAKSGVILPVYIHNEQFSMCNTAQSFWTYYSLQNLQATLDDYNTQLILRKGEVISEVLQLALDTEADAVYFNERFLPTERNEDEQLTNILQANNIEVKAFYGDSLFNLSNIQNQQNKPYAIFTSFYKRCLQEPVRKPLGQPTNIRAFPTKVSSLALEQLQLLHGNWYHKFHHYWNPGIDGAMEQWELFVERGLFDYQDKRDYPAKETISKMSPFLAVGNISIRLLWATCQELIDDEDNAIFSQQIESFLRQLIWREFSIYQLLNYPTFSTDSLRSNFQHFEWEPHSIRLEAWKTGQTGYPLVDAGMRELWETGYMHNRVRMVVASFLVKHLLQPWQEGYAWFEHTLVDFNAANNAMGWQWVSGTGIDSAPYFRIFNPSLQGEKFDADGAYIKKWVPELALLPAKYIHAPQTAPTAILEQAGITLGDTYPLPIVDHKTARARALERYNAIKKA</sequence>
<dbReference type="Pfam" id="PF00875">
    <property type="entry name" value="DNA_photolyase"/>
    <property type="match status" value="1"/>
</dbReference>
<comment type="catalytic activity">
    <reaction evidence="7">
        <text>cyclobutadipyrimidine (in DNA) = 2 pyrimidine residues (in DNA).</text>
        <dbReference type="EC" id="4.1.99.3"/>
    </reaction>
</comment>
<evidence type="ECO:0000256" key="4">
    <source>
        <dbReference type="ARBA" id="ARBA00022630"/>
    </source>
</evidence>
<feature type="site" description="Electron transfer via tryptophanyl radical" evidence="9">
    <location>
        <position position="305"/>
    </location>
</feature>
<dbReference type="GO" id="GO:0003677">
    <property type="term" value="F:DNA binding"/>
    <property type="evidence" value="ECO:0007669"/>
    <property type="project" value="TreeGrafter"/>
</dbReference>
<accession>A0A2S0JUY2</accession>
<dbReference type="InterPro" id="IPR036155">
    <property type="entry name" value="Crypto/Photolyase_N_sf"/>
</dbReference>
<dbReference type="Gene3D" id="1.25.40.80">
    <property type="match status" value="1"/>
</dbReference>
<dbReference type="Gene3D" id="3.40.50.620">
    <property type="entry name" value="HUPs"/>
    <property type="match status" value="1"/>
</dbReference>
<reference evidence="12 14" key="1">
    <citation type="submission" date="2017-03" db="EMBL/GenBank/DDBJ databases">
        <title>The whole genome sequencing and assembly of Lysinibacillus sphaericus DSM 28T strain.</title>
        <authorList>
            <person name="Lee Y.-J."/>
            <person name="Yi H."/>
            <person name="Bahn Y.-S."/>
            <person name="Kim J.F."/>
            <person name="Lee D.-W."/>
        </authorList>
    </citation>
    <scope>NUCLEOTIDE SEQUENCE [LARGE SCALE GENOMIC DNA]</scope>
    <source>
        <strain evidence="12 14">DSM 28</strain>
    </source>
</reference>
<keyword evidence="6 10" id="KW-0157">Chromophore</keyword>
<evidence type="ECO:0000256" key="9">
    <source>
        <dbReference type="PIRSR" id="PIRSR602081-2"/>
    </source>
</evidence>
<dbReference type="Pfam" id="PF03441">
    <property type="entry name" value="FAD_binding_7"/>
    <property type="match status" value="1"/>
</dbReference>
<comment type="cofactor">
    <cofactor evidence="1">
        <name>(6R)-5,10-methylene-5,6,7,8-tetrahydrofolate</name>
        <dbReference type="ChEBI" id="CHEBI:15636"/>
    </cofactor>
</comment>
<dbReference type="InterPro" id="IPR005101">
    <property type="entry name" value="Cryptochr/Photolyase_FAD-bd"/>
</dbReference>
<evidence type="ECO:0000313" key="12">
    <source>
        <dbReference type="EMBL" id="AVK94945.1"/>
    </source>
</evidence>
<dbReference type="EMBL" id="CP019980">
    <property type="protein sequence ID" value="AVK94945.1"/>
    <property type="molecule type" value="Genomic_DNA"/>
</dbReference>
<comment type="cofactor">
    <cofactor evidence="8">
        <name>FAD</name>
        <dbReference type="ChEBI" id="CHEBI:57692"/>
    </cofactor>
    <text evidence="8">Binds 1 FAD per subunit.</text>
</comment>
<dbReference type="InterPro" id="IPR006050">
    <property type="entry name" value="DNA_photolyase_N"/>
</dbReference>
<dbReference type="GO" id="GO:0000719">
    <property type="term" value="P:photoreactive repair"/>
    <property type="evidence" value="ECO:0007669"/>
    <property type="project" value="UniProtKB-ARBA"/>
</dbReference>
<feature type="site" description="Electron transfer via tryptophanyl radical" evidence="9">
    <location>
        <position position="358"/>
    </location>
</feature>
<dbReference type="Proteomes" id="UP000238825">
    <property type="component" value="Chromosome"/>
</dbReference>
<dbReference type="RefSeq" id="WP_024364422.1">
    <property type="nucleotide sequence ID" value="NZ_BJNS01000012.1"/>
</dbReference>
<evidence type="ECO:0000256" key="5">
    <source>
        <dbReference type="ARBA" id="ARBA00022827"/>
    </source>
</evidence>
<dbReference type="GO" id="GO:0003904">
    <property type="term" value="F:deoxyribodipyrimidine photo-lyase activity"/>
    <property type="evidence" value="ECO:0007669"/>
    <property type="project" value="UniProtKB-EC"/>
</dbReference>
<evidence type="ECO:0000256" key="7">
    <source>
        <dbReference type="ARBA" id="ARBA00033999"/>
    </source>
</evidence>
<dbReference type="SUPFAM" id="SSF52425">
    <property type="entry name" value="Cryptochrome/photolyase, N-terminal domain"/>
    <property type="match status" value="1"/>
</dbReference>
<gene>
    <name evidence="13" type="primary">phrB</name>
    <name evidence="12" type="ORF">LS41612_00845</name>
    <name evidence="13" type="ORF">NCTC10338_04637</name>
</gene>
<name>A0A2S0JUY2_LYSSH</name>
<dbReference type="Proteomes" id="UP000255295">
    <property type="component" value="Unassembled WGS sequence"/>
</dbReference>
<evidence type="ECO:0000256" key="2">
    <source>
        <dbReference type="ARBA" id="ARBA00013149"/>
    </source>
</evidence>
<dbReference type="PROSITE" id="PS00394">
    <property type="entry name" value="DNA_PHOTOLYASES_1_1"/>
    <property type="match status" value="1"/>
</dbReference>
<dbReference type="InterPro" id="IPR002081">
    <property type="entry name" value="Cryptochrome/DNA_photolyase_1"/>
</dbReference>
<dbReference type="FunFam" id="1.10.579.10:FF:000003">
    <property type="entry name" value="Deoxyribodipyrimidine photo-lyase"/>
    <property type="match status" value="1"/>
</dbReference>
<evidence type="ECO:0000259" key="11">
    <source>
        <dbReference type="PROSITE" id="PS51645"/>
    </source>
</evidence>
<feature type="binding site" evidence="8">
    <location>
        <position position="271"/>
    </location>
    <ligand>
        <name>FAD</name>
        <dbReference type="ChEBI" id="CHEBI:57692"/>
    </ligand>
</feature>
<evidence type="ECO:0000313" key="14">
    <source>
        <dbReference type="Proteomes" id="UP000238825"/>
    </source>
</evidence>
<dbReference type="SUPFAM" id="SSF48173">
    <property type="entry name" value="Cryptochrome/photolyase FAD-binding domain"/>
    <property type="match status" value="1"/>
</dbReference>
<evidence type="ECO:0000256" key="8">
    <source>
        <dbReference type="PIRSR" id="PIRSR602081-1"/>
    </source>
</evidence>
<dbReference type="GO" id="GO:0071949">
    <property type="term" value="F:FAD binding"/>
    <property type="evidence" value="ECO:0007669"/>
    <property type="project" value="TreeGrafter"/>
</dbReference>
<evidence type="ECO:0000256" key="1">
    <source>
        <dbReference type="ARBA" id="ARBA00001932"/>
    </source>
</evidence>
<dbReference type="EMBL" id="UFSZ01000001">
    <property type="protein sequence ID" value="SUV19861.1"/>
    <property type="molecule type" value="Genomic_DNA"/>
</dbReference>